<reference evidence="2 3" key="2">
    <citation type="submission" date="2018-11" db="EMBL/GenBank/DDBJ databases">
        <authorList>
            <consortium name="Pathogen Informatics"/>
        </authorList>
    </citation>
    <scope>NUCLEOTIDE SEQUENCE [LARGE SCALE GENOMIC DNA]</scope>
    <source>
        <strain evidence="2 3">NST_G2</strain>
    </source>
</reference>
<protein>
    <submittedName>
        <fullName evidence="2 4">Uncharacterized protein</fullName>
    </submittedName>
</protein>
<dbReference type="EMBL" id="UYSU01032566">
    <property type="protein sequence ID" value="VDL89922.1"/>
    <property type="molecule type" value="Genomic_DNA"/>
</dbReference>
<proteinExistence type="predicted"/>
<evidence type="ECO:0000313" key="2">
    <source>
        <dbReference type="EMBL" id="VDL89922.1"/>
    </source>
</evidence>
<gene>
    <name evidence="2" type="ORF">SSLN_LOCUS3537</name>
</gene>
<evidence type="ECO:0000256" key="1">
    <source>
        <dbReference type="SAM" id="MobiDB-lite"/>
    </source>
</evidence>
<name>A0A183SH39_SCHSO</name>
<dbReference type="Proteomes" id="UP000275846">
    <property type="component" value="Unassembled WGS sequence"/>
</dbReference>
<evidence type="ECO:0000313" key="4">
    <source>
        <dbReference type="WBParaSite" id="SSLN_0000364401-mRNA-1"/>
    </source>
</evidence>
<evidence type="ECO:0000313" key="3">
    <source>
        <dbReference type="Proteomes" id="UP000275846"/>
    </source>
</evidence>
<organism evidence="4">
    <name type="scientific">Schistocephalus solidus</name>
    <name type="common">Tapeworm</name>
    <dbReference type="NCBI Taxonomy" id="70667"/>
    <lineage>
        <taxon>Eukaryota</taxon>
        <taxon>Metazoa</taxon>
        <taxon>Spiralia</taxon>
        <taxon>Lophotrochozoa</taxon>
        <taxon>Platyhelminthes</taxon>
        <taxon>Cestoda</taxon>
        <taxon>Eucestoda</taxon>
        <taxon>Diphyllobothriidea</taxon>
        <taxon>Diphyllobothriidae</taxon>
        <taxon>Schistocephalus</taxon>
    </lineage>
</organism>
<reference evidence="4" key="1">
    <citation type="submission" date="2016-06" db="UniProtKB">
        <authorList>
            <consortium name="WormBaseParasite"/>
        </authorList>
    </citation>
    <scope>IDENTIFICATION</scope>
</reference>
<dbReference type="AlphaFoldDB" id="A0A183SH39"/>
<sequence length="112" mass="13325">MVTPRSCQLRNAIQSITLDVLRRARHQHQDWFDDNDADFRKLFAEKNGLHKAPMDIRTDATKAVFFRCRRLEQQRLQEMARKDKEIQGYADRNDHQGHLWPMHQGKRATAQL</sequence>
<dbReference type="WBParaSite" id="SSLN_0000364401-mRNA-1">
    <property type="protein sequence ID" value="SSLN_0000364401-mRNA-1"/>
    <property type="gene ID" value="SSLN_0000364401"/>
</dbReference>
<accession>A0A183SH39</accession>
<keyword evidence="3" id="KW-1185">Reference proteome</keyword>
<feature type="region of interest" description="Disordered" evidence="1">
    <location>
        <begin position="91"/>
        <end position="112"/>
    </location>
</feature>